<proteinExistence type="predicted"/>
<accession>A0A3E0UIW7</accession>
<dbReference type="AlphaFoldDB" id="A0A3E0UIW7"/>
<gene>
    <name evidence="2" type="ORF">DXX92_16785</name>
</gene>
<dbReference type="RefSeq" id="WP_116001747.1">
    <property type="nucleotide sequence ID" value="NZ_QUOV01000001.1"/>
</dbReference>
<dbReference type="Proteomes" id="UP000256999">
    <property type="component" value="Unassembled WGS sequence"/>
</dbReference>
<sequence length="191" mass="22221">MEQPRFAHSLAQHDFELLIQGKQSGFMAAYQYYADDVYSICLHLVCDEEIAAELLRLVFAHFLKQLRYIKLPQDVGPWLEDCSVKACRHYFVLAEQARQHRNARSNHNARDTHQGNLRSESAEEHSVNNRLLEEISPTQRAMVYSHSAQNIKQKSVIKKINLSLENEAKNQFLFDLSSLQSIRNWFSKVCK</sequence>
<evidence type="ECO:0000256" key="1">
    <source>
        <dbReference type="SAM" id="MobiDB-lite"/>
    </source>
</evidence>
<reference evidence="2 3" key="1">
    <citation type="submission" date="2018-08" db="EMBL/GenBank/DDBJ databases">
        <title>Thalassotalea euphylliae genome.</title>
        <authorList>
            <person name="Summers S."/>
            <person name="Rice S.A."/>
            <person name="Freckelton M.L."/>
            <person name="Nedved B.T."/>
            <person name="Hadfield M.G."/>
        </authorList>
    </citation>
    <scope>NUCLEOTIDE SEQUENCE [LARGE SCALE GENOMIC DNA]</scope>
    <source>
        <strain evidence="2 3">H2</strain>
    </source>
</reference>
<dbReference type="EMBL" id="QUOV01000001">
    <property type="protein sequence ID" value="REL36839.1"/>
    <property type="molecule type" value="Genomic_DNA"/>
</dbReference>
<dbReference type="GO" id="GO:0003700">
    <property type="term" value="F:DNA-binding transcription factor activity"/>
    <property type="evidence" value="ECO:0007669"/>
    <property type="project" value="InterPro"/>
</dbReference>
<dbReference type="OrthoDB" id="6236508at2"/>
<protein>
    <recommendedName>
        <fullName evidence="4">Sigma-70 family RNA polymerase sigma factor</fullName>
    </recommendedName>
</protein>
<dbReference type="Gene3D" id="1.10.1740.10">
    <property type="match status" value="1"/>
</dbReference>
<dbReference type="GO" id="GO:0006352">
    <property type="term" value="P:DNA-templated transcription initiation"/>
    <property type="evidence" value="ECO:0007669"/>
    <property type="project" value="InterPro"/>
</dbReference>
<organism evidence="2 3">
    <name type="scientific">Thalassotalea euphylliae</name>
    <dbReference type="NCBI Taxonomy" id="1655234"/>
    <lineage>
        <taxon>Bacteria</taxon>
        <taxon>Pseudomonadati</taxon>
        <taxon>Pseudomonadota</taxon>
        <taxon>Gammaproteobacteria</taxon>
        <taxon>Alteromonadales</taxon>
        <taxon>Colwelliaceae</taxon>
        <taxon>Thalassotalea</taxon>
    </lineage>
</organism>
<dbReference type="SUPFAM" id="SSF88946">
    <property type="entry name" value="Sigma2 domain of RNA polymerase sigma factors"/>
    <property type="match status" value="1"/>
</dbReference>
<evidence type="ECO:0008006" key="4">
    <source>
        <dbReference type="Google" id="ProtNLM"/>
    </source>
</evidence>
<name>A0A3E0UIW7_9GAMM</name>
<feature type="region of interest" description="Disordered" evidence="1">
    <location>
        <begin position="101"/>
        <end position="126"/>
    </location>
</feature>
<evidence type="ECO:0000313" key="2">
    <source>
        <dbReference type="EMBL" id="REL36839.1"/>
    </source>
</evidence>
<evidence type="ECO:0000313" key="3">
    <source>
        <dbReference type="Proteomes" id="UP000256999"/>
    </source>
</evidence>
<comment type="caution">
    <text evidence="2">The sequence shown here is derived from an EMBL/GenBank/DDBJ whole genome shotgun (WGS) entry which is preliminary data.</text>
</comment>
<dbReference type="InterPro" id="IPR013325">
    <property type="entry name" value="RNA_pol_sigma_r2"/>
</dbReference>